<feature type="binding site" evidence="3">
    <location>
        <position position="6"/>
    </location>
    <ligand>
        <name>a divalent metal cation</name>
        <dbReference type="ChEBI" id="CHEBI:60240"/>
        <label>1</label>
    </ligand>
</feature>
<accession>A0A6I4VWU0</accession>
<protein>
    <submittedName>
        <fullName evidence="4">YchF/TatD family DNA exonuclease</fullName>
    </submittedName>
</protein>
<sequence length="255" mass="29232">MLFETHTHLNDEQFDEDREQVINRARDAGISYILNIGYNRKTIPSSIQLAQTYPFFYTSVGWHPQDAISCTEEDLVWLRSLTSHEKVVAIGEIGLDYYWDTSPKDIQHEVFRQQIRLAREVNLPIIIHNRDADADVMSILKEERAEEVGGVMHCFSGDISLMEECISINFSIGLGGPVTFKNRRVLKEVATTVPLNRLLLETDSPYLAPHPYRGKRNETAYVRLVAEEIAKLREITVEELARATTKNAKKLFKII</sequence>
<dbReference type="InterPro" id="IPR001130">
    <property type="entry name" value="TatD-like"/>
</dbReference>
<name>A0A6I4VWU0_9BACL</name>
<evidence type="ECO:0000256" key="3">
    <source>
        <dbReference type="PIRSR" id="PIRSR005902-1"/>
    </source>
</evidence>
<dbReference type="FunFam" id="3.20.20.140:FF:000005">
    <property type="entry name" value="TatD family hydrolase"/>
    <property type="match status" value="1"/>
</dbReference>
<dbReference type="GO" id="GO:0005829">
    <property type="term" value="C:cytosol"/>
    <property type="evidence" value="ECO:0007669"/>
    <property type="project" value="TreeGrafter"/>
</dbReference>
<reference evidence="4 5" key="1">
    <citation type="submission" date="2019-12" db="EMBL/GenBank/DDBJ databases">
        <title>Whole-genome analyses of novel actinobacteria.</title>
        <authorList>
            <person name="Sahin N."/>
            <person name="Saygin H."/>
        </authorList>
    </citation>
    <scope>NUCLEOTIDE SEQUENCE [LARGE SCALE GENOMIC DNA]</scope>
    <source>
        <strain evidence="4 5">KC615</strain>
    </source>
</reference>
<feature type="binding site" evidence="3">
    <location>
        <position position="92"/>
    </location>
    <ligand>
        <name>a divalent metal cation</name>
        <dbReference type="ChEBI" id="CHEBI:60240"/>
        <label>1</label>
    </ligand>
</feature>
<proteinExistence type="predicted"/>
<dbReference type="PIRSF" id="PIRSF005902">
    <property type="entry name" value="DNase_TatD"/>
    <property type="match status" value="1"/>
</dbReference>
<feature type="binding site" evidence="3">
    <location>
        <position position="8"/>
    </location>
    <ligand>
        <name>a divalent metal cation</name>
        <dbReference type="ChEBI" id="CHEBI:60240"/>
        <label>1</label>
    </ligand>
</feature>
<evidence type="ECO:0000313" key="5">
    <source>
        <dbReference type="Proteomes" id="UP000430692"/>
    </source>
</evidence>
<organism evidence="4 5">
    <name type="scientific">Shimazuella alba</name>
    <dbReference type="NCBI Taxonomy" id="2690964"/>
    <lineage>
        <taxon>Bacteria</taxon>
        <taxon>Bacillati</taxon>
        <taxon>Bacillota</taxon>
        <taxon>Bacilli</taxon>
        <taxon>Bacillales</taxon>
        <taxon>Thermoactinomycetaceae</taxon>
        <taxon>Shimazuella</taxon>
    </lineage>
</organism>
<dbReference type="PANTHER" id="PTHR46124">
    <property type="entry name" value="D-AMINOACYL-TRNA DEACYLASE"/>
    <property type="match status" value="1"/>
</dbReference>
<dbReference type="RefSeq" id="WP_160801866.1">
    <property type="nucleotide sequence ID" value="NZ_WUUL01000008.1"/>
</dbReference>
<gene>
    <name evidence="4" type="ORF">GSM42_12430</name>
</gene>
<dbReference type="Proteomes" id="UP000430692">
    <property type="component" value="Unassembled WGS sequence"/>
</dbReference>
<dbReference type="GO" id="GO:0004536">
    <property type="term" value="F:DNA nuclease activity"/>
    <property type="evidence" value="ECO:0007669"/>
    <property type="project" value="InterPro"/>
</dbReference>
<dbReference type="InterPro" id="IPR015991">
    <property type="entry name" value="TatD/YcfH-like"/>
</dbReference>
<dbReference type="SUPFAM" id="SSF51556">
    <property type="entry name" value="Metallo-dependent hydrolases"/>
    <property type="match status" value="1"/>
</dbReference>
<dbReference type="Gene3D" id="3.20.20.140">
    <property type="entry name" value="Metal-dependent hydrolases"/>
    <property type="match status" value="1"/>
</dbReference>
<dbReference type="Pfam" id="PF01026">
    <property type="entry name" value="TatD_DNase"/>
    <property type="match status" value="1"/>
</dbReference>
<keyword evidence="4" id="KW-0269">Exonuclease</keyword>
<feature type="binding site" evidence="3">
    <location>
        <position position="203"/>
    </location>
    <ligand>
        <name>a divalent metal cation</name>
        <dbReference type="ChEBI" id="CHEBI:60240"/>
        <label>1</label>
    </ligand>
</feature>
<dbReference type="EMBL" id="WUUL01000008">
    <property type="protein sequence ID" value="MXQ54505.1"/>
    <property type="molecule type" value="Genomic_DNA"/>
</dbReference>
<feature type="binding site" evidence="3">
    <location>
        <position position="153"/>
    </location>
    <ligand>
        <name>a divalent metal cation</name>
        <dbReference type="ChEBI" id="CHEBI:60240"/>
        <label>2</label>
    </ligand>
</feature>
<evidence type="ECO:0000313" key="4">
    <source>
        <dbReference type="EMBL" id="MXQ54505.1"/>
    </source>
</evidence>
<keyword evidence="5" id="KW-1185">Reference proteome</keyword>
<dbReference type="NCBIfam" id="TIGR00010">
    <property type="entry name" value="YchF/TatD family DNA exonuclease"/>
    <property type="match status" value="1"/>
</dbReference>
<keyword evidence="4" id="KW-0540">Nuclease</keyword>
<dbReference type="InterPro" id="IPR018228">
    <property type="entry name" value="DNase_TatD-rel_CS"/>
</dbReference>
<keyword evidence="2" id="KW-0378">Hydrolase</keyword>
<keyword evidence="1 3" id="KW-0479">Metal-binding</keyword>
<comment type="caution">
    <text evidence="4">The sequence shown here is derived from an EMBL/GenBank/DDBJ whole genome shotgun (WGS) entry which is preliminary data.</text>
</comment>
<dbReference type="PANTHER" id="PTHR46124:SF2">
    <property type="entry name" value="D-AMINOACYL-TRNA DEACYLASE"/>
    <property type="match status" value="1"/>
</dbReference>
<dbReference type="CDD" id="cd01310">
    <property type="entry name" value="TatD_DNAse"/>
    <property type="match status" value="1"/>
</dbReference>
<dbReference type="AlphaFoldDB" id="A0A6I4VWU0"/>
<dbReference type="GO" id="GO:0046872">
    <property type="term" value="F:metal ion binding"/>
    <property type="evidence" value="ECO:0007669"/>
    <property type="project" value="UniProtKB-KW"/>
</dbReference>
<dbReference type="GO" id="GO:0004527">
    <property type="term" value="F:exonuclease activity"/>
    <property type="evidence" value="ECO:0007669"/>
    <property type="project" value="UniProtKB-KW"/>
</dbReference>
<evidence type="ECO:0000256" key="1">
    <source>
        <dbReference type="ARBA" id="ARBA00022723"/>
    </source>
</evidence>
<dbReference type="InterPro" id="IPR032466">
    <property type="entry name" value="Metal_Hydrolase"/>
</dbReference>
<feature type="binding site" evidence="3">
    <location>
        <position position="128"/>
    </location>
    <ligand>
        <name>a divalent metal cation</name>
        <dbReference type="ChEBI" id="CHEBI:60240"/>
        <label>2</label>
    </ligand>
</feature>
<evidence type="ECO:0000256" key="2">
    <source>
        <dbReference type="ARBA" id="ARBA00022801"/>
    </source>
</evidence>
<dbReference type="PROSITE" id="PS01091">
    <property type="entry name" value="TATD_3"/>
    <property type="match status" value="1"/>
</dbReference>